<evidence type="ECO:0000313" key="1">
    <source>
        <dbReference type="EMBL" id="TFY82489.1"/>
    </source>
</evidence>
<keyword evidence="2" id="KW-1185">Reference proteome</keyword>
<dbReference type="Pfam" id="PF06293">
    <property type="entry name" value="Kdo"/>
    <property type="match status" value="1"/>
</dbReference>
<dbReference type="EMBL" id="SFCI01000104">
    <property type="protein sequence ID" value="TFY82489.1"/>
    <property type="molecule type" value="Genomic_DNA"/>
</dbReference>
<reference evidence="1 2" key="1">
    <citation type="submission" date="2019-02" db="EMBL/GenBank/DDBJ databases">
        <title>Genome sequencing of the rare red list fungi Hericium alpestre (H. flagellum).</title>
        <authorList>
            <person name="Buettner E."/>
            <person name="Kellner H."/>
        </authorList>
    </citation>
    <scope>NUCLEOTIDE SEQUENCE [LARGE SCALE GENOMIC DNA]</scope>
    <source>
        <strain evidence="1 2">DSM 108284</strain>
    </source>
</reference>
<dbReference type="Gene3D" id="1.10.510.10">
    <property type="entry name" value="Transferase(Phosphotransferase) domain 1"/>
    <property type="match status" value="1"/>
</dbReference>
<name>A0A4Z0A989_9AGAM</name>
<comment type="caution">
    <text evidence="1">The sequence shown here is derived from an EMBL/GenBank/DDBJ whole genome shotgun (WGS) entry which is preliminary data.</text>
</comment>
<evidence type="ECO:0000313" key="2">
    <source>
        <dbReference type="Proteomes" id="UP000298061"/>
    </source>
</evidence>
<dbReference type="AlphaFoldDB" id="A0A4Z0A989"/>
<protein>
    <submittedName>
        <fullName evidence="1">Uncharacterized protein</fullName>
    </submittedName>
</protein>
<proteinExistence type="predicted"/>
<organism evidence="1 2">
    <name type="scientific">Hericium alpestre</name>
    <dbReference type="NCBI Taxonomy" id="135208"/>
    <lineage>
        <taxon>Eukaryota</taxon>
        <taxon>Fungi</taxon>
        <taxon>Dikarya</taxon>
        <taxon>Basidiomycota</taxon>
        <taxon>Agaricomycotina</taxon>
        <taxon>Agaricomycetes</taxon>
        <taxon>Russulales</taxon>
        <taxon>Hericiaceae</taxon>
        <taxon>Hericium</taxon>
    </lineage>
</organism>
<dbReference type="InterPro" id="IPR011009">
    <property type="entry name" value="Kinase-like_dom_sf"/>
</dbReference>
<accession>A0A4Z0A989</accession>
<gene>
    <name evidence="1" type="ORF">EWM64_g1519</name>
</gene>
<dbReference type="Proteomes" id="UP000298061">
    <property type="component" value="Unassembled WGS sequence"/>
</dbReference>
<sequence>MSDLYLLLRPVRDILDQWLETRDSVHPFTDHTFDKADYVFSNKENYDFKKVNEMGPVVKFSARVEAVPGLEFHPTKLTIVRHLSNFEAEDNLVFEVKWEGATRVLKVNRQTVDDELDGEDRYLTELNTYNYFLQSGLYTTGVGIVPHPYGYVHIWGRQHAGWAAHRDSLAVRLVAEAIHLSCRVSAWHSSGACSGCETACEAVHSPEHIRLVGHVHAAGVVHRDLKARNMLWDGARFVIIDFERVVLFEEDELIEKAGTTPDLHDLWRSLVLHKW</sequence>
<dbReference type="SUPFAM" id="SSF56112">
    <property type="entry name" value="Protein kinase-like (PK-like)"/>
    <property type="match status" value="1"/>
</dbReference>